<reference evidence="1" key="1">
    <citation type="submission" date="2014-12" db="EMBL/GenBank/DDBJ databases">
        <title>Insight into the proteome of Arion vulgaris.</title>
        <authorList>
            <person name="Aradska J."/>
            <person name="Bulat T."/>
            <person name="Smidak R."/>
            <person name="Sarate P."/>
            <person name="Gangsoo J."/>
            <person name="Sialana F."/>
            <person name="Bilban M."/>
            <person name="Lubec G."/>
        </authorList>
    </citation>
    <scope>NUCLEOTIDE SEQUENCE</scope>
    <source>
        <tissue evidence="1">Skin</tissue>
    </source>
</reference>
<evidence type="ECO:0000313" key="2">
    <source>
        <dbReference type="EMBL" id="CEK88484.1"/>
    </source>
</evidence>
<dbReference type="AlphaFoldDB" id="A0A0B7B657"/>
<accession>A0A0B7B657</accession>
<protein>
    <submittedName>
        <fullName evidence="1">Uncharacterized protein</fullName>
    </submittedName>
</protein>
<name>A0A0B7B657_9EUPU</name>
<proteinExistence type="predicted"/>
<gene>
    <name evidence="1" type="primary">ORF165567</name>
    <name evidence="2" type="synonym">ORF165568</name>
</gene>
<dbReference type="EMBL" id="HACG01041619">
    <property type="protein sequence ID" value="CEK88484.1"/>
    <property type="molecule type" value="Transcribed_RNA"/>
</dbReference>
<dbReference type="EMBL" id="HACG01041618">
    <property type="protein sequence ID" value="CEK88483.1"/>
    <property type="molecule type" value="Transcribed_RNA"/>
</dbReference>
<organism evidence="1">
    <name type="scientific">Arion vulgaris</name>
    <dbReference type="NCBI Taxonomy" id="1028688"/>
    <lineage>
        <taxon>Eukaryota</taxon>
        <taxon>Metazoa</taxon>
        <taxon>Spiralia</taxon>
        <taxon>Lophotrochozoa</taxon>
        <taxon>Mollusca</taxon>
        <taxon>Gastropoda</taxon>
        <taxon>Heterobranchia</taxon>
        <taxon>Euthyneura</taxon>
        <taxon>Panpulmonata</taxon>
        <taxon>Eupulmonata</taxon>
        <taxon>Stylommatophora</taxon>
        <taxon>Helicina</taxon>
        <taxon>Arionoidea</taxon>
        <taxon>Arionidae</taxon>
        <taxon>Arion</taxon>
    </lineage>
</organism>
<evidence type="ECO:0000313" key="1">
    <source>
        <dbReference type="EMBL" id="CEK88483.1"/>
    </source>
</evidence>
<sequence>MFSNKVATNVPGPSLPKLTLKCGATKLQYMLITCSDVYSNEVTINIPPK</sequence>